<dbReference type="Proteomes" id="UP000266673">
    <property type="component" value="Unassembled WGS sequence"/>
</dbReference>
<dbReference type="InterPro" id="IPR032675">
    <property type="entry name" value="LRR_dom_sf"/>
</dbReference>
<evidence type="ECO:0000313" key="1">
    <source>
        <dbReference type="EMBL" id="RIB16282.1"/>
    </source>
</evidence>
<protein>
    <submittedName>
        <fullName evidence="1">Uncharacterized protein</fullName>
    </submittedName>
</protein>
<organism evidence="1 2">
    <name type="scientific">Gigaspora rosea</name>
    <dbReference type="NCBI Taxonomy" id="44941"/>
    <lineage>
        <taxon>Eukaryota</taxon>
        <taxon>Fungi</taxon>
        <taxon>Fungi incertae sedis</taxon>
        <taxon>Mucoromycota</taxon>
        <taxon>Glomeromycotina</taxon>
        <taxon>Glomeromycetes</taxon>
        <taxon>Diversisporales</taxon>
        <taxon>Gigasporaceae</taxon>
        <taxon>Gigaspora</taxon>
    </lineage>
</organism>
<comment type="caution">
    <text evidence="1">The sequence shown here is derived from an EMBL/GenBank/DDBJ whole genome shotgun (WGS) entry which is preliminary data.</text>
</comment>
<reference evidence="1 2" key="1">
    <citation type="submission" date="2018-06" db="EMBL/GenBank/DDBJ databases">
        <title>Comparative genomics reveals the genomic features of Rhizophagus irregularis, R. cerebriforme, R. diaphanum and Gigaspora rosea, and their symbiotic lifestyle signature.</title>
        <authorList>
            <person name="Morin E."/>
            <person name="San Clemente H."/>
            <person name="Chen E.C.H."/>
            <person name="De La Providencia I."/>
            <person name="Hainaut M."/>
            <person name="Kuo A."/>
            <person name="Kohler A."/>
            <person name="Murat C."/>
            <person name="Tang N."/>
            <person name="Roy S."/>
            <person name="Loubradou J."/>
            <person name="Henrissat B."/>
            <person name="Grigoriev I.V."/>
            <person name="Corradi N."/>
            <person name="Roux C."/>
            <person name="Martin F.M."/>
        </authorList>
    </citation>
    <scope>NUCLEOTIDE SEQUENCE [LARGE SCALE GENOMIC DNA]</scope>
    <source>
        <strain evidence="1 2">DAOM 194757</strain>
    </source>
</reference>
<dbReference type="OrthoDB" id="120976at2759"/>
<dbReference type="AlphaFoldDB" id="A0A397V2Q1"/>
<evidence type="ECO:0000313" key="2">
    <source>
        <dbReference type="Proteomes" id="UP000266673"/>
    </source>
</evidence>
<gene>
    <name evidence="1" type="ORF">C2G38_2190354</name>
</gene>
<keyword evidence="2" id="KW-1185">Reference proteome</keyword>
<name>A0A397V2Q1_9GLOM</name>
<accession>A0A397V2Q1</accession>
<sequence length="115" mass="12632">MRIILEGGKSLVDAPCKNSTLKDLNLNANKLVSEEGKSVPCKNSTSTLLKLGYNDFELEGGTALANELETTCGLIKNVPREILLIEHSNLRCSHPNPNYNAFLVSYAGFYLENKC</sequence>
<proteinExistence type="predicted"/>
<dbReference type="SUPFAM" id="SSF52047">
    <property type="entry name" value="RNI-like"/>
    <property type="match status" value="1"/>
</dbReference>
<dbReference type="EMBL" id="QKWP01000687">
    <property type="protein sequence ID" value="RIB16282.1"/>
    <property type="molecule type" value="Genomic_DNA"/>
</dbReference>
<dbReference type="Gene3D" id="3.80.10.10">
    <property type="entry name" value="Ribonuclease Inhibitor"/>
    <property type="match status" value="1"/>
</dbReference>